<name>A0A8C6VPB2_NAJNA</name>
<dbReference type="GO" id="GO:0005737">
    <property type="term" value="C:cytoplasm"/>
    <property type="evidence" value="ECO:0007669"/>
    <property type="project" value="TreeGrafter"/>
</dbReference>
<dbReference type="Pfam" id="PF00400">
    <property type="entry name" value="WD40"/>
    <property type="match status" value="4"/>
</dbReference>
<dbReference type="InterPro" id="IPR019775">
    <property type="entry name" value="WD40_repeat_CS"/>
</dbReference>
<dbReference type="GO" id="GO:0036064">
    <property type="term" value="C:ciliary basal body"/>
    <property type="evidence" value="ECO:0007669"/>
    <property type="project" value="TreeGrafter"/>
</dbReference>
<dbReference type="PROSITE" id="PS00678">
    <property type="entry name" value="WD_REPEATS_1"/>
    <property type="match status" value="1"/>
</dbReference>
<feature type="compositionally biased region" description="Polar residues" evidence="4">
    <location>
        <begin position="497"/>
        <end position="508"/>
    </location>
</feature>
<dbReference type="InterPro" id="IPR036322">
    <property type="entry name" value="WD40_repeat_dom_sf"/>
</dbReference>
<proteinExistence type="predicted"/>
<sequence>MQEGVRFASSGDDDVKIWDSSSITVVDQFSPHTSHPVNSVCWGSNNNLLVTASTIGDKIVVSNCKGKPVPLFELAEGTKQTCISLSSNSVYIASGGIDSTVNIWDLKHRKLHRSLKDHREEITCVSFNWNDCYVVSGSMSGEIILHSIATNLSSTPFGHGTTQPIRHLKYSPFKKALLGSVSDSGTVTLWDVNRQTPYHNFENAHKAPAYEICFSPISELLLVTVGLDKRIILYDTASKRQLRTLVAETPLTAVEFMPEGTSLTIGSSRGKIYHYDLRKLTAPVKSVSAHKTSVKCITLQNYNSFSKSSHKTGSSKQTCKKSDVKLTNNTGGIQNVGILKNLTSNVPTTFLPQSMTSNEVKGSDAIPDKSGLTKSSSLDVIPSKEMDHGYTSNSTNFEDLGRNSLGDLFSPLRDDIVACKADEDVPGKNDGNMDFLSQFNTGLPARKNPAGSNPHIVHSSPLNIFAESPIKEENEHPDIDAKKTNHGKQESNEHIKQLNSSSESSALNTPPVANLIKSPDSRERLIKNIQTQLLYESPINGTTSTSPKITSNITSGVASTLSEKIVDTIGNSRLNAPLSSMQIHFIQNMIQETLDDFRQACHRDIVNLQVEMIKQFHVQLNEMHALLERYSINDSLVAEIERLREENKRLQTHF</sequence>
<dbReference type="PROSITE" id="PS50082">
    <property type="entry name" value="WD_REPEATS_2"/>
    <property type="match status" value="1"/>
</dbReference>
<dbReference type="FunFam" id="2.130.10.10:FF:000726">
    <property type="entry name" value="Neural precursor cell-expressed, developmentally down-regulated 1"/>
    <property type="match status" value="1"/>
</dbReference>
<dbReference type="GO" id="GO:0043015">
    <property type="term" value="F:gamma-tubulin binding"/>
    <property type="evidence" value="ECO:0007669"/>
    <property type="project" value="TreeGrafter"/>
</dbReference>
<keyword evidence="6" id="KW-1185">Reference proteome</keyword>
<dbReference type="InterPro" id="IPR052818">
    <property type="entry name" value="NEDD1_Spindle_Assembly"/>
</dbReference>
<evidence type="ECO:0000256" key="4">
    <source>
        <dbReference type="SAM" id="MobiDB-lite"/>
    </source>
</evidence>
<protein>
    <recommendedName>
        <fullName evidence="7">NEDD1 gamma-tubulin ring complex targeting factor</fullName>
    </recommendedName>
</protein>
<dbReference type="SUPFAM" id="SSF50978">
    <property type="entry name" value="WD40 repeat-like"/>
    <property type="match status" value="1"/>
</dbReference>
<organism evidence="5 6">
    <name type="scientific">Naja naja</name>
    <name type="common">Indian cobra</name>
    <dbReference type="NCBI Taxonomy" id="35670"/>
    <lineage>
        <taxon>Eukaryota</taxon>
        <taxon>Metazoa</taxon>
        <taxon>Chordata</taxon>
        <taxon>Craniata</taxon>
        <taxon>Vertebrata</taxon>
        <taxon>Euteleostomi</taxon>
        <taxon>Lepidosauria</taxon>
        <taxon>Squamata</taxon>
        <taxon>Bifurcata</taxon>
        <taxon>Unidentata</taxon>
        <taxon>Episquamata</taxon>
        <taxon>Toxicofera</taxon>
        <taxon>Serpentes</taxon>
        <taxon>Colubroidea</taxon>
        <taxon>Elapidae</taxon>
        <taxon>Elapinae</taxon>
        <taxon>Naja</taxon>
    </lineage>
</organism>
<dbReference type="GO" id="GO:0005814">
    <property type="term" value="C:centriole"/>
    <property type="evidence" value="ECO:0007669"/>
    <property type="project" value="TreeGrafter"/>
</dbReference>
<reference evidence="5" key="1">
    <citation type="submission" date="2025-08" db="UniProtKB">
        <authorList>
            <consortium name="Ensembl"/>
        </authorList>
    </citation>
    <scope>IDENTIFICATION</scope>
</reference>
<dbReference type="CDD" id="cd00200">
    <property type="entry name" value="WD40"/>
    <property type="match status" value="1"/>
</dbReference>
<dbReference type="InterPro" id="IPR001680">
    <property type="entry name" value="WD40_rpt"/>
</dbReference>
<evidence type="ECO:0000256" key="3">
    <source>
        <dbReference type="PROSITE-ProRule" id="PRU00221"/>
    </source>
</evidence>
<dbReference type="GeneTree" id="ENSGT00940000164439"/>
<evidence type="ECO:0000313" key="6">
    <source>
        <dbReference type="Proteomes" id="UP000694559"/>
    </source>
</evidence>
<dbReference type="GO" id="GO:0000278">
    <property type="term" value="P:mitotic cell cycle"/>
    <property type="evidence" value="ECO:0007669"/>
    <property type="project" value="TreeGrafter"/>
</dbReference>
<dbReference type="GO" id="GO:0007020">
    <property type="term" value="P:microtubule nucleation"/>
    <property type="evidence" value="ECO:0007669"/>
    <property type="project" value="TreeGrafter"/>
</dbReference>
<evidence type="ECO:0000313" key="5">
    <source>
        <dbReference type="Ensembl" id="ENSNNAP00000007281.1"/>
    </source>
</evidence>
<evidence type="ECO:0008006" key="7">
    <source>
        <dbReference type="Google" id="ProtNLM"/>
    </source>
</evidence>
<dbReference type="PANTHER" id="PTHR44414">
    <property type="entry name" value="PROTEIN NEDD1"/>
    <property type="match status" value="1"/>
</dbReference>
<dbReference type="Proteomes" id="UP000694559">
    <property type="component" value="Unplaced"/>
</dbReference>
<accession>A0A8C6VPB2</accession>
<dbReference type="InterPro" id="IPR015943">
    <property type="entry name" value="WD40/YVTN_repeat-like_dom_sf"/>
</dbReference>
<reference evidence="5" key="2">
    <citation type="submission" date="2025-09" db="UniProtKB">
        <authorList>
            <consortium name="Ensembl"/>
        </authorList>
    </citation>
    <scope>IDENTIFICATION</scope>
</reference>
<keyword evidence="1 3" id="KW-0853">WD repeat</keyword>
<dbReference type="Ensembl" id="ENSNNAT00000007636.1">
    <property type="protein sequence ID" value="ENSNNAP00000007281.1"/>
    <property type="gene ID" value="ENSNNAG00000004875.1"/>
</dbReference>
<feature type="compositionally biased region" description="Basic and acidic residues" evidence="4">
    <location>
        <begin position="477"/>
        <end position="496"/>
    </location>
</feature>
<feature type="region of interest" description="Disordered" evidence="4">
    <location>
        <begin position="353"/>
        <end position="376"/>
    </location>
</feature>
<dbReference type="GO" id="GO:0005813">
    <property type="term" value="C:centrosome"/>
    <property type="evidence" value="ECO:0007669"/>
    <property type="project" value="TreeGrafter"/>
</dbReference>
<evidence type="ECO:0000256" key="2">
    <source>
        <dbReference type="ARBA" id="ARBA00022737"/>
    </source>
</evidence>
<dbReference type="SMART" id="SM00320">
    <property type="entry name" value="WD40"/>
    <property type="match status" value="6"/>
</dbReference>
<feature type="region of interest" description="Disordered" evidence="4">
    <location>
        <begin position="477"/>
        <end position="516"/>
    </location>
</feature>
<feature type="repeat" description="WD" evidence="3">
    <location>
        <begin position="81"/>
        <end position="114"/>
    </location>
</feature>
<dbReference type="Gene3D" id="2.130.10.10">
    <property type="entry name" value="YVTN repeat-like/Quinoprotein amine dehydrogenase"/>
    <property type="match status" value="2"/>
</dbReference>
<evidence type="ECO:0000256" key="1">
    <source>
        <dbReference type="ARBA" id="ARBA00022574"/>
    </source>
</evidence>
<dbReference type="AlphaFoldDB" id="A0A8C6VPB2"/>
<keyword evidence="2" id="KW-0677">Repeat</keyword>
<dbReference type="GO" id="GO:0000922">
    <property type="term" value="C:spindle pole"/>
    <property type="evidence" value="ECO:0007669"/>
    <property type="project" value="TreeGrafter"/>
</dbReference>
<dbReference type="PANTHER" id="PTHR44414:SF1">
    <property type="entry name" value="PROTEIN NEDD1"/>
    <property type="match status" value="1"/>
</dbReference>